<feature type="compositionally biased region" description="Polar residues" evidence="1">
    <location>
        <begin position="31"/>
        <end position="56"/>
    </location>
</feature>
<keyword evidence="6" id="KW-1185">Reference proteome</keyword>
<gene>
    <name evidence="5" type="ORF">CRYO30217_01567</name>
</gene>
<reference evidence="5" key="1">
    <citation type="submission" date="2021-04" db="EMBL/GenBank/DDBJ databases">
        <authorList>
            <person name="Rodrigo-Torres L."/>
            <person name="Arahal R. D."/>
            <person name="Lucena T."/>
        </authorList>
    </citation>
    <scope>NUCLEOTIDE SEQUENCE</scope>
    <source>
        <strain evidence="5">AS29M-1</strain>
    </source>
</reference>
<accession>A0A916NGS9</accession>
<evidence type="ECO:0000313" key="5">
    <source>
        <dbReference type="EMBL" id="CAG5081223.1"/>
    </source>
</evidence>
<organism evidence="5 6">
    <name type="scientific">Parvicella tangerina</name>
    <dbReference type="NCBI Taxonomy" id="2829795"/>
    <lineage>
        <taxon>Bacteria</taxon>
        <taxon>Pseudomonadati</taxon>
        <taxon>Bacteroidota</taxon>
        <taxon>Flavobacteriia</taxon>
        <taxon>Flavobacteriales</taxon>
        <taxon>Parvicellaceae</taxon>
        <taxon>Parvicella</taxon>
    </lineage>
</organism>
<protein>
    <recommendedName>
        <fullName evidence="7">SHOCT domain-containing protein</fullName>
    </recommendedName>
</protein>
<dbReference type="RefSeq" id="WP_258541769.1">
    <property type="nucleotide sequence ID" value="NZ_OU015584.1"/>
</dbReference>
<sequence length="126" mass="13520">MSKYDQLEKLQTLKEKGALSDSEFEVEKSKILSSSNEQSTTVIHQTSSPNNSNQKLPNPAATTGLILGLVGIIILPLLLGIIGLVFSGIAISKSSEEYEGNGNAIAGLILGIINLIWGVFWFQLFG</sequence>
<evidence type="ECO:0008006" key="7">
    <source>
        <dbReference type="Google" id="ProtNLM"/>
    </source>
</evidence>
<evidence type="ECO:0000256" key="2">
    <source>
        <dbReference type="SAM" id="Phobius"/>
    </source>
</evidence>
<keyword evidence="2" id="KW-1133">Transmembrane helix</keyword>
<dbReference type="EMBL" id="OU015584">
    <property type="protein sequence ID" value="CAG5081223.1"/>
    <property type="molecule type" value="Genomic_DNA"/>
</dbReference>
<feature type="region of interest" description="Disordered" evidence="1">
    <location>
        <begin position="31"/>
        <end position="57"/>
    </location>
</feature>
<evidence type="ECO:0000259" key="4">
    <source>
        <dbReference type="Pfam" id="PF13828"/>
    </source>
</evidence>
<dbReference type="InterPro" id="IPR025241">
    <property type="entry name" value="DUF4190"/>
</dbReference>
<dbReference type="InterPro" id="IPR018649">
    <property type="entry name" value="SHOCT"/>
</dbReference>
<feature type="transmembrane region" description="Helical" evidence="2">
    <location>
        <begin position="65"/>
        <end position="91"/>
    </location>
</feature>
<keyword evidence="2" id="KW-0812">Transmembrane</keyword>
<evidence type="ECO:0000313" key="6">
    <source>
        <dbReference type="Proteomes" id="UP000683507"/>
    </source>
</evidence>
<feature type="transmembrane region" description="Helical" evidence="2">
    <location>
        <begin position="103"/>
        <end position="124"/>
    </location>
</feature>
<dbReference type="Pfam" id="PF09851">
    <property type="entry name" value="SHOCT"/>
    <property type="match status" value="1"/>
</dbReference>
<evidence type="ECO:0000259" key="3">
    <source>
        <dbReference type="Pfam" id="PF09851"/>
    </source>
</evidence>
<dbReference type="Proteomes" id="UP000683507">
    <property type="component" value="Chromosome"/>
</dbReference>
<proteinExistence type="predicted"/>
<feature type="domain" description="SHOCT" evidence="3">
    <location>
        <begin position="5"/>
        <end position="32"/>
    </location>
</feature>
<dbReference type="AlphaFoldDB" id="A0A916NGS9"/>
<dbReference type="KEGG" id="ptan:CRYO30217_01567"/>
<name>A0A916NGS9_9FLAO</name>
<feature type="domain" description="DUF4190" evidence="4">
    <location>
        <begin position="61"/>
        <end position="119"/>
    </location>
</feature>
<dbReference type="Pfam" id="PF13828">
    <property type="entry name" value="DUF4190"/>
    <property type="match status" value="1"/>
</dbReference>
<keyword evidence="2" id="KW-0472">Membrane</keyword>
<evidence type="ECO:0000256" key="1">
    <source>
        <dbReference type="SAM" id="MobiDB-lite"/>
    </source>
</evidence>